<dbReference type="InterPro" id="IPR009057">
    <property type="entry name" value="Homeodomain-like_sf"/>
</dbReference>
<feature type="compositionally biased region" description="Basic and acidic residues" evidence="1">
    <location>
        <begin position="82"/>
        <end position="102"/>
    </location>
</feature>
<dbReference type="Proteomes" id="UP000035083">
    <property type="component" value="Unassembled WGS sequence"/>
</dbReference>
<dbReference type="RefSeq" id="WP_006896007.1">
    <property type="nucleotide sequence ID" value="NZ_BANU01000010.1"/>
</dbReference>
<dbReference type="EMBL" id="BANU01000010">
    <property type="protein sequence ID" value="GAC60625.1"/>
    <property type="molecule type" value="Genomic_DNA"/>
</dbReference>
<comment type="caution">
    <text evidence="2">The sequence shown here is derived from an EMBL/GenBank/DDBJ whole genome shotgun (WGS) entry which is preliminary data.</text>
</comment>
<accession>L7LHN4</accession>
<keyword evidence="3" id="KW-1185">Reference proteome</keyword>
<organism evidence="2 3">
    <name type="scientific">Gordonia sihwensis NBRC 108236</name>
    <dbReference type="NCBI Taxonomy" id="1223544"/>
    <lineage>
        <taxon>Bacteria</taxon>
        <taxon>Bacillati</taxon>
        <taxon>Actinomycetota</taxon>
        <taxon>Actinomycetes</taxon>
        <taxon>Mycobacteriales</taxon>
        <taxon>Gordoniaceae</taxon>
        <taxon>Gordonia</taxon>
    </lineage>
</organism>
<proteinExistence type="predicted"/>
<evidence type="ECO:0008006" key="4">
    <source>
        <dbReference type="Google" id="ProtNLM"/>
    </source>
</evidence>
<protein>
    <recommendedName>
        <fullName evidence="4">Transposase IS30-like HTH domain-containing protein</fullName>
    </recommendedName>
</protein>
<dbReference type="Gene3D" id="1.10.10.60">
    <property type="entry name" value="Homeodomain-like"/>
    <property type="match status" value="1"/>
</dbReference>
<dbReference type="SUPFAM" id="SSF46689">
    <property type="entry name" value="Homeodomain-like"/>
    <property type="match status" value="1"/>
</dbReference>
<name>L7LHN4_9ACTN</name>
<evidence type="ECO:0000256" key="1">
    <source>
        <dbReference type="SAM" id="MobiDB-lite"/>
    </source>
</evidence>
<evidence type="ECO:0000313" key="3">
    <source>
        <dbReference type="Proteomes" id="UP000035083"/>
    </source>
</evidence>
<dbReference type="AlphaFoldDB" id="L7LHN4"/>
<reference evidence="2 3" key="1">
    <citation type="submission" date="2012-12" db="EMBL/GenBank/DDBJ databases">
        <title>Whole genome shotgun sequence of Gordonia sihwensis NBRC 108236.</title>
        <authorList>
            <person name="Yoshida I."/>
            <person name="Hosoyama A."/>
            <person name="Tsuchikane K."/>
            <person name="Ando Y."/>
            <person name="Baba S."/>
            <person name="Ohji S."/>
            <person name="Hamada M."/>
            <person name="Tamura T."/>
            <person name="Yamazoe A."/>
            <person name="Yamazaki S."/>
            <person name="Fujita N."/>
        </authorList>
    </citation>
    <scope>NUCLEOTIDE SEQUENCE [LARGE SCALE GENOMIC DNA]</scope>
    <source>
        <strain evidence="2 3">NBRC 108236</strain>
    </source>
</reference>
<gene>
    <name evidence="2" type="ORF">GSI01S_10_02180</name>
</gene>
<sequence>MSSKRTFTDDEHQRILAMIADECPPGEIAATIGVPTAWITRHYPEAKGTKAQLKEWQSLTAMVTETERKYFNKRTGLPELQRGRDYELEQQRRAKAERDRQARLNRMKPRHEWSAADLATAERMLREGASYNRVAERIGVARRTIQKRFPGYGHPAKRKAEAA</sequence>
<evidence type="ECO:0000313" key="2">
    <source>
        <dbReference type="EMBL" id="GAC60625.1"/>
    </source>
</evidence>
<feature type="region of interest" description="Disordered" evidence="1">
    <location>
        <begin position="82"/>
        <end position="109"/>
    </location>
</feature>